<protein>
    <submittedName>
        <fullName evidence="1">Uncharacterized protein</fullName>
    </submittedName>
</protein>
<sequence length="66" mass="7399">MFKLTTAHSFRTLGAITVTQYMHTPQPHDMLCKERYTHSRGEGGSCLTAVRDLRPITELGYGCQGQ</sequence>
<evidence type="ECO:0000313" key="1">
    <source>
        <dbReference type="EMBL" id="RPB10069.1"/>
    </source>
</evidence>
<dbReference type="EMBL" id="ML119146">
    <property type="protein sequence ID" value="RPB10069.1"/>
    <property type="molecule type" value="Genomic_DNA"/>
</dbReference>
<organism evidence="1 2">
    <name type="scientific">Morchella conica CCBAS932</name>
    <dbReference type="NCBI Taxonomy" id="1392247"/>
    <lineage>
        <taxon>Eukaryota</taxon>
        <taxon>Fungi</taxon>
        <taxon>Dikarya</taxon>
        <taxon>Ascomycota</taxon>
        <taxon>Pezizomycotina</taxon>
        <taxon>Pezizomycetes</taxon>
        <taxon>Pezizales</taxon>
        <taxon>Morchellaceae</taxon>
        <taxon>Morchella</taxon>
    </lineage>
</organism>
<dbReference type="Proteomes" id="UP000277580">
    <property type="component" value="Unassembled WGS sequence"/>
</dbReference>
<proteinExistence type="predicted"/>
<dbReference type="AlphaFoldDB" id="A0A3N4KL11"/>
<reference evidence="1 2" key="1">
    <citation type="journal article" date="2018" name="Nat. Ecol. Evol.">
        <title>Pezizomycetes genomes reveal the molecular basis of ectomycorrhizal truffle lifestyle.</title>
        <authorList>
            <person name="Murat C."/>
            <person name="Payen T."/>
            <person name="Noel B."/>
            <person name="Kuo A."/>
            <person name="Morin E."/>
            <person name="Chen J."/>
            <person name="Kohler A."/>
            <person name="Krizsan K."/>
            <person name="Balestrini R."/>
            <person name="Da Silva C."/>
            <person name="Montanini B."/>
            <person name="Hainaut M."/>
            <person name="Levati E."/>
            <person name="Barry K.W."/>
            <person name="Belfiori B."/>
            <person name="Cichocki N."/>
            <person name="Clum A."/>
            <person name="Dockter R.B."/>
            <person name="Fauchery L."/>
            <person name="Guy J."/>
            <person name="Iotti M."/>
            <person name="Le Tacon F."/>
            <person name="Lindquist E.A."/>
            <person name="Lipzen A."/>
            <person name="Malagnac F."/>
            <person name="Mello A."/>
            <person name="Molinier V."/>
            <person name="Miyauchi S."/>
            <person name="Poulain J."/>
            <person name="Riccioni C."/>
            <person name="Rubini A."/>
            <person name="Sitrit Y."/>
            <person name="Splivallo R."/>
            <person name="Traeger S."/>
            <person name="Wang M."/>
            <person name="Zifcakova L."/>
            <person name="Wipf D."/>
            <person name="Zambonelli A."/>
            <person name="Paolocci F."/>
            <person name="Nowrousian M."/>
            <person name="Ottonello S."/>
            <person name="Baldrian P."/>
            <person name="Spatafora J.W."/>
            <person name="Henrissat B."/>
            <person name="Nagy L.G."/>
            <person name="Aury J.M."/>
            <person name="Wincker P."/>
            <person name="Grigoriev I.V."/>
            <person name="Bonfante P."/>
            <person name="Martin F.M."/>
        </authorList>
    </citation>
    <scope>NUCLEOTIDE SEQUENCE [LARGE SCALE GENOMIC DNA]</scope>
    <source>
        <strain evidence="1 2">CCBAS932</strain>
    </source>
</reference>
<dbReference type="InParanoid" id="A0A3N4KL11"/>
<evidence type="ECO:0000313" key="2">
    <source>
        <dbReference type="Proteomes" id="UP000277580"/>
    </source>
</evidence>
<accession>A0A3N4KL11</accession>
<name>A0A3N4KL11_9PEZI</name>
<keyword evidence="2" id="KW-1185">Reference proteome</keyword>
<gene>
    <name evidence="1" type="ORF">P167DRAFT_537998</name>
</gene>
<feature type="non-terminal residue" evidence="1">
    <location>
        <position position="66"/>
    </location>
</feature>